<keyword evidence="1" id="KW-0862">Zinc</keyword>
<dbReference type="InterPro" id="IPR021109">
    <property type="entry name" value="Peptidase_aspartic_dom_sf"/>
</dbReference>
<gene>
    <name evidence="3" type="ORF">ADUPG1_005796</name>
</gene>
<dbReference type="InterPro" id="IPR001878">
    <property type="entry name" value="Znf_CCHC"/>
</dbReference>
<dbReference type="SUPFAM" id="SSF57756">
    <property type="entry name" value="Retrovirus zinc finger-like domains"/>
    <property type="match status" value="1"/>
</dbReference>
<keyword evidence="4" id="KW-1185">Reference proteome</keyword>
<dbReference type="Gene3D" id="4.10.60.10">
    <property type="entry name" value="Zinc finger, CCHC-type"/>
    <property type="match status" value="1"/>
</dbReference>
<accession>A0ABQ5KH13</accession>
<keyword evidence="1" id="KW-0479">Metal-binding</keyword>
<keyword evidence="1" id="KW-0863">Zinc-finger</keyword>
<reference evidence="3" key="1">
    <citation type="submission" date="2022-03" db="EMBL/GenBank/DDBJ databases">
        <title>Draft genome sequence of Aduncisulcus paluster, a free-living microaerophilic Fornicata.</title>
        <authorList>
            <person name="Yuyama I."/>
            <person name="Kume K."/>
            <person name="Tamura T."/>
            <person name="Inagaki Y."/>
            <person name="Hashimoto T."/>
        </authorList>
    </citation>
    <scope>NUCLEOTIDE SEQUENCE</scope>
    <source>
        <strain evidence="3">NY0171</strain>
    </source>
</reference>
<dbReference type="PROSITE" id="PS50158">
    <property type="entry name" value="ZF_CCHC"/>
    <property type="match status" value="1"/>
</dbReference>
<feature type="non-terminal residue" evidence="3">
    <location>
        <position position="122"/>
    </location>
</feature>
<dbReference type="InterPro" id="IPR036875">
    <property type="entry name" value="Znf_CCHC_sf"/>
</dbReference>
<comment type="caution">
    <text evidence="3">The sequence shown here is derived from an EMBL/GenBank/DDBJ whole genome shotgun (WGS) entry which is preliminary data.</text>
</comment>
<evidence type="ECO:0000313" key="4">
    <source>
        <dbReference type="Proteomes" id="UP001057375"/>
    </source>
</evidence>
<name>A0ABQ5KH13_9EUKA</name>
<proteinExistence type="predicted"/>
<protein>
    <recommendedName>
        <fullName evidence="2">CCHC-type domain-containing protein</fullName>
    </recommendedName>
</protein>
<dbReference type="SMART" id="SM00343">
    <property type="entry name" value="ZnF_C2HC"/>
    <property type="match status" value="1"/>
</dbReference>
<evidence type="ECO:0000256" key="1">
    <source>
        <dbReference type="PROSITE-ProRule" id="PRU00047"/>
    </source>
</evidence>
<dbReference type="EMBL" id="BQXS01009441">
    <property type="protein sequence ID" value="GKT31216.1"/>
    <property type="molecule type" value="Genomic_DNA"/>
</dbReference>
<feature type="non-terminal residue" evidence="3">
    <location>
        <position position="1"/>
    </location>
</feature>
<evidence type="ECO:0000313" key="3">
    <source>
        <dbReference type="EMBL" id="GKT31216.1"/>
    </source>
</evidence>
<dbReference type="Proteomes" id="UP001057375">
    <property type="component" value="Unassembled WGS sequence"/>
</dbReference>
<dbReference type="Pfam" id="PF00098">
    <property type="entry name" value="zf-CCHC"/>
    <property type="match status" value="1"/>
</dbReference>
<organism evidence="3 4">
    <name type="scientific">Aduncisulcus paluster</name>
    <dbReference type="NCBI Taxonomy" id="2918883"/>
    <lineage>
        <taxon>Eukaryota</taxon>
        <taxon>Metamonada</taxon>
        <taxon>Carpediemonas-like organisms</taxon>
        <taxon>Aduncisulcus</taxon>
    </lineage>
</organism>
<sequence>KCFKCKRFGHYKRDCPGTTHSFKALQVSDHDRPVLPVKLLDSQGNDVQSTKTLLDSGASISFASKTFIETLEKEIFVQQRVVKRDIALGDGSTICSAKEVCLKLKFQIPGHIPTVVVETFAV</sequence>
<evidence type="ECO:0000259" key="2">
    <source>
        <dbReference type="PROSITE" id="PS50158"/>
    </source>
</evidence>
<feature type="domain" description="CCHC-type" evidence="2">
    <location>
        <begin position="1"/>
        <end position="16"/>
    </location>
</feature>
<dbReference type="Gene3D" id="2.40.70.10">
    <property type="entry name" value="Acid Proteases"/>
    <property type="match status" value="1"/>
</dbReference>